<proteinExistence type="predicted"/>
<feature type="region of interest" description="Disordered" evidence="2">
    <location>
        <begin position="207"/>
        <end position="536"/>
    </location>
</feature>
<accession>A0AB38D297</accession>
<feature type="compositionally biased region" description="Gly residues" evidence="2">
    <location>
        <begin position="219"/>
        <end position="245"/>
    </location>
</feature>
<evidence type="ECO:0000256" key="1">
    <source>
        <dbReference type="SAM" id="Coils"/>
    </source>
</evidence>
<name>A0AB38D297_9MYCO</name>
<feature type="compositionally biased region" description="Basic and acidic residues" evidence="2">
    <location>
        <begin position="526"/>
        <end position="536"/>
    </location>
</feature>
<sequence>MTDFKDPDFSAVDALPDPDKGVKLSAELDQLAKSIRTTAASIDTNTTGRTPEAVVNAAGEAAKGAQDLATNAAIAEQAIRMLKAAKAEWEKATVGARAADLTRAEMAVFLARKKYDDAWAAEDAAREKYNEAKTAADGAKTAAKVLETQKRLTEAQKVWDAAIETTKKANEELEARRKEFRDMKEKRKNADEAYERARTAACQKMAEIKGAPAEKEQDGGTGYGKPGAAGADAGTGYGKPGGTTNGDGIKAPYKAPAPPSTPGATPPKVETPKAEAPGSGKTGSTPDAASLAAAQALLNGQGQQQPQAQAGTPAATAPQQAQQPQAQQKPEDKKDGKQALDVSDIQRLINGEDPEKVLGGAPLGISSVVNSTGPGAPQSAPSGQNGTSFRPGVVPAGTTTGGTPAAPPPAPTTGHSVTGLNTQTDTSGRSTPAAGAYDPVKTNTSAAHGTSTAQSQAATQQAGKGAMPMMPMTPMGAMPPSGGSSGAPRTTDKDSQVLSTNGGLDHGQTAVSEAVRGGTIAQNRPDAPDSKGGKAA</sequence>
<dbReference type="RefSeq" id="WP_052544220.1">
    <property type="nucleotide sequence ID" value="NZ_CAACXP010000004.1"/>
</dbReference>
<evidence type="ECO:0000313" key="4">
    <source>
        <dbReference type="Proteomes" id="UP000185210"/>
    </source>
</evidence>
<organism evidence="3 4">
    <name type="scientific">Mycobacteroides abscessus subsp. abscessus</name>
    <dbReference type="NCBI Taxonomy" id="1185650"/>
    <lineage>
        <taxon>Bacteria</taxon>
        <taxon>Bacillati</taxon>
        <taxon>Actinomycetota</taxon>
        <taxon>Actinomycetes</taxon>
        <taxon>Mycobacteriales</taxon>
        <taxon>Mycobacteriaceae</taxon>
        <taxon>Mycobacteroides</taxon>
        <taxon>Mycobacteroides abscessus</taxon>
    </lineage>
</organism>
<feature type="compositionally biased region" description="Pro residues" evidence="2">
    <location>
        <begin position="255"/>
        <end position="265"/>
    </location>
</feature>
<evidence type="ECO:0000256" key="2">
    <source>
        <dbReference type="SAM" id="MobiDB-lite"/>
    </source>
</evidence>
<dbReference type="Proteomes" id="UP000185210">
    <property type="component" value="Unassembled WGS sequence"/>
</dbReference>
<dbReference type="AlphaFoldDB" id="A0AB38D297"/>
<comment type="caution">
    <text evidence="3">The sequence shown here is derived from an EMBL/GenBank/DDBJ whole genome shotgun (WGS) entry which is preliminary data.</text>
</comment>
<feature type="compositionally biased region" description="Basic and acidic residues" evidence="2">
    <location>
        <begin position="329"/>
        <end position="338"/>
    </location>
</feature>
<feature type="compositionally biased region" description="Polar residues" evidence="2">
    <location>
        <begin position="415"/>
        <end position="430"/>
    </location>
</feature>
<evidence type="ECO:0000313" key="3">
    <source>
        <dbReference type="EMBL" id="SIB52034.1"/>
    </source>
</evidence>
<feature type="compositionally biased region" description="Low complexity" evidence="2">
    <location>
        <begin position="285"/>
        <end position="328"/>
    </location>
</feature>
<feature type="compositionally biased region" description="Polar residues" evidence="2">
    <location>
        <begin position="367"/>
        <end position="388"/>
    </location>
</feature>
<dbReference type="EMBL" id="FSHM01000006">
    <property type="protein sequence ID" value="SIB52034.1"/>
    <property type="molecule type" value="Genomic_DNA"/>
</dbReference>
<feature type="coiled-coil region" evidence="1">
    <location>
        <begin position="163"/>
        <end position="200"/>
    </location>
</feature>
<keyword evidence="1" id="KW-0175">Coiled coil</keyword>
<feature type="compositionally biased region" description="Low complexity" evidence="2">
    <location>
        <begin position="395"/>
        <end position="404"/>
    </location>
</feature>
<protein>
    <submittedName>
        <fullName evidence="3">Uncharacterized protein</fullName>
    </submittedName>
</protein>
<feature type="compositionally biased region" description="Low complexity" evidence="2">
    <location>
        <begin position="444"/>
        <end position="488"/>
    </location>
</feature>
<gene>
    <name evidence="3" type="ORF">SAMEA2070301_03938</name>
</gene>
<reference evidence="3 4" key="1">
    <citation type="submission" date="2016-11" db="EMBL/GenBank/DDBJ databases">
        <authorList>
            <consortium name="Pathogen Informatics"/>
        </authorList>
    </citation>
    <scope>NUCLEOTIDE SEQUENCE [LARGE SCALE GENOMIC DNA]</scope>
    <source>
        <strain evidence="3 4">104</strain>
    </source>
</reference>